<dbReference type="Proteomes" id="UP000325780">
    <property type="component" value="Unassembled WGS sequence"/>
</dbReference>
<gene>
    <name evidence="1" type="ORF">BDV25DRAFT_169373</name>
</gene>
<protein>
    <recommendedName>
        <fullName evidence="3">Meiosis protein SPO22/ZIP4 like-domain-containing protein</fullName>
    </recommendedName>
</protein>
<dbReference type="PANTHER" id="PTHR40375">
    <property type="entry name" value="SPORULATION-SPECIFIC PROTEIN 22"/>
    <property type="match status" value="1"/>
</dbReference>
<proteinExistence type="predicted"/>
<sequence length="331" mass="37818">MTTSEWKEWRERVFIDLVWTLTDLHIHVQNGLQLIWKYIEVARSEGNTGLAEQFSLLVLEDPILSHEFSLTELNWLSFKSYNISLQVPKSSCPELVIRLIEISLELIVEAREEGEHGAKVPERFRIHIQGQIQASGKSDSHNEWCHKYRVVLSLDFESAIFLDQWERATRIIEESGSVLDGELASTFLDCIIRSGAVVRNIAQAIQKVIFAILTSQSTSLDCPAIQALLPRYLHTCFQLCLDASEYTLAEMNIDQALSLASHEQQEGIHYPSDELQWMATVAFNQAIDFYLASNDKDFRGWAEKAIRLTDFGEPECCALRKLLQEKIKTLS</sequence>
<keyword evidence="2" id="KW-1185">Reference proteome</keyword>
<evidence type="ECO:0008006" key="3">
    <source>
        <dbReference type="Google" id="ProtNLM"/>
    </source>
</evidence>
<dbReference type="OrthoDB" id="65716at2759"/>
<evidence type="ECO:0000313" key="2">
    <source>
        <dbReference type="Proteomes" id="UP000325780"/>
    </source>
</evidence>
<name>A0A5N6TLB1_ASPAV</name>
<dbReference type="GO" id="GO:0090173">
    <property type="term" value="P:regulation of synaptonemal complex assembly"/>
    <property type="evidence" value="ECO:0007669"/>
    <property type="project" value="InterPro"/>
</dbReference>
<organism evidence="1 2">
    <name type="scientific">Aspergillus avenaceus</name>
    <dbReference type="NCBI Taxonomy" id="36643"/>
    <lineage>
        <taxon>Eukaryota</taxon>
        <taxon>Fungi</taxon>
        <taxon>Dikarya</taxon>
        <taxon>Ascomycota</taxon>
        <taxon>Pezizomycotina</taxon>
        <taxon>Eurotiomycetes</taxon>
        <taxon>Eurotiomycetidae</taxon>
        <taxon>Eurotiales</taxon>
        <taxon>Aspergillaceae</taxon>
        <taxon>Aspergillus</taxon>
        <taxon>Aspergillus subgen. Circumdati</taxon>
    </lineage>
</organism>
<reference evidence="1 2" key="1">
    <citation type="submission" date="2019-04" db="EMBL/GenBank/DDBJ databases">
        <title>Friends and foes A comparative genomics study of 23 Aspergillus species from section Flavi.</title>
        <authorList>
            <consortium name="DOE Joint Genome Institute"/>
            <person name="Kjaerbolling I."/>
            <person name="Vesth T."/>
            <person name="Frisvad J.C."/>
            <person name="Nybo J.L."/>
            <person name="Theobald S."/>
            <person name="Kildgaard S."/>
            <person name="Isbrandt T."/>
            <person name="Kuo A."/>
            <person name="Sato A."/>
            <person name="Lyhne E.K."/>
            <person name="Kogle M.E."/>
            <person name="Wiebenga A."/>
            <person name="Kun R.S."/>
            <person name="Lubbers R.J."/>
            <person name="Makela M.R."/>
            <person name="Barry K."/>
            <person name="Chovatia M."/>
            <person name="Clum A."/>
            <person name="Daum C."/>
            <person name="Haridas S."/>
            <person name="He G."/>
            <person name="LaButti K."/>
            <person name="Lipzen A."/>
            <person name="Mondo S."/>
            <person name="Riley R."/>
            <person name="Salamov A."/>
            <person name="Simmons B.A."/>
            <person name="Magnuson J.K."/>
            <person name="Henrissat B."/>
            <person name="Mortensen U.H."/>
            <person name="Larsen T.O."/>
            <person name="Devries R.P."/>
            <person name="Grigoriev I.V."/>
            <person name="Machida M."/>
            <person name="Baker S.E."/>
            <person name="Andersen M.R."/>
        </authorList>
    </citation>
    <scope>NUCLEOTIDE SEQUENCE [LARGE SCALE GENOMIC DNA]</scope>
    <source>
        <strain evidence="1 2">IBT 18842</strain>
    </source>
</reference>
<dbReference type="PANTHER" id="PTHR40375:SF2">
    <property type="entry name" value="SPORULATION-SPECIFIC PROTEIN 22"/>
    <property type="match status" value="1"/>
</dbReference>
<dbReference type="InterPro" id="IPR039057">
    <property type="entry name" value="Spo22/ZIP4"/>
</dbReference>
<dbReference type="EMBL" id="ML742223">
    <property type="protein sequence ID" value="KAE8147142.1"/>
    <property type="molecule type" value="Genomic_DNA"/>
</dbReference>
<dbReference type="AlphaFoldDB" id="A0A5N6TLB1"/>
<evidence type="ECO:0000313" key="1">
    <source>
        <dbReference type="EMBL" id="KAE8147142.1"/>
    </source>
</evidence>
<accession>A0A5N6TLB1</accession>